<dbReference type="InterPro" id="IPR014710">
    <property type="entry name" value="RmlC-like_jellyroll"/>
</dbReference>
<proteinExistence type="predicted"/>
<dbReference type="AlphaFoldDB" id="A0A4Q1KMV1"/>
<evidence type="ECO:0000259" key="1">
    <source>
        <dbReference type="Pfam" id="PF12973"/>
    </source>
</evidence>
<dbReference type="OrthoDB" id="7593835at2"/>
<comment type="caution">
    <text evidence="2">The sequence shown here is derived from an EMBL/GenBank/DDBJ whole genome shotgun (WGS) entry which is preliminary data.</text>
</comment>
<dbReference type="SUPFAM" id="SSF51182">
    <property type="entry name" value="RmlC-like cupins"/>
    <property type="match status" value="1"/>
</dbReference>
<evidence type="ECO:0000313" key="3">
    <source>
        <dbReference type="Proteomes" id="UP000290958"/>
    </source>
</evidence>
<accession>A0A4Q1KMV1</accession>
<evidence type="ECO:0000313" key="2">
    <source>
        <dbReference type="EMBL" id="RXR30770.1"/>
    </source>
</evidence>
<name>A0A4Q1KMV1_9SPHN</name>
<dbReference type="EMBL" id="SBKP01000001">
    <property type="protein sequence ID" value="RXR30770.1"/>
    <property type="molecule type" value="Genomic_DNA"/>
</dbReference>
<dbReference type="Pfam" id="PF12973">
    <property type="entry name" value="Cupin_7"/>
    <property type="match status" value="1"/>
</dbReference>
<reference evidence="3" key="1">
    <citation type="submission" date="2019-01" db="EMBL/GenBank/DDBJ databases">
        <title>Cytophagaceae bacterium strain CAR-16.</title>
        <authorList>
            <person name="Chen W.-M."/>
        </authorList>
    </citation>
    <scope>NUCLEOTIDE SEQUENCE [LARGE SCALE GENOMIC DNA]</scope>
    <source>
        <strain evidence="3">CHR27</strain>
    </source>
</reference>
<organism evidence="2 3">
    <name type="scientific">Sphingobium fluviale</name>
    <dbReference type="NCBI Taxonomy" id="2506423"/>
    <lineage>
        <taxon>Bacteria</taxon>
        <taxon>Pseudomonadati</taxon>
        <taxon>Pseudomonadota</taxon>
        <taxon>Alphaproteobacteria</taxon>
        <taxon>Sphingomonadales</taxon>
        <taxon>Sphingomonadaceae</taxon>
        <taxon>Sphingobium</taxon>
    </lineage>
</organism>
<sequence>MTTRVLDMSIEDRATAYAMGSLSPGERDEIARERLYNSELDEHISLAEQLFAGLEAGEAPAPTASRLSSESWSRIEAAMSREQAALAGKHAQECSDGDWRVHGPRIEFKPLWSESAILIRCNPGAVEERHDQPPDLDEHILVIAGDLDIGGRRFGTGDYVRVPAGSVHQHMETHGGCLLFTEYLAADGAPLVRPEPLVEGQRAFGR</sequence>
<keyword evidence="3" id="KW-1185">Reference proteome</keyword>
<gene>
    <name evidence="2" type="ORF">EQG66_00255</name>
</gene>
<dbReference type="Gene3D" id="2.60.120.10">
    <property type="entry name" value="Jelly Rolls"/>
    <property type="match status" value="1"/>
</dbReference>
<dbReference type="InterPro" id="IPR025979">
    <property type="entry name" value="ChrR-like_cupin_dom"/>
</dbReference>
<dbReference type="Proteomes" id="UP000290958">
    <property type="component" value="Unassembled WGS sequence"/>
</dbReference>
<protein>
    <recommendedName>
        <fullName evidence="1">ChrR-like cupin domain-containing protein</fullName>
    </recommendedName>
</protein>
<feature type="domain" description="ChrR-like cupin" evidence="1">
    <location>
        <begin position="91"/>
        <end position="183"/>
    </location>
</feature>
<dbReference type="InterPro" id="IPR011051">
    <property type="entry name" value="RmlC_Cupin_sf"/>
</dbReference>